<comment type="caution">
    <text evidence="1">The sequence shown here is derived from an EMBL/GenBank/DDBJ whole genome shotgun (WGS) entry which is preliminary data.</text>
</comment>
<evidence type="ECO:0000313" key="2">
    <source>
        <dbReference type="Proteomes" id="UP001185331"/>
    </source>
</evidence>
<dbReference type="Proteomes" id="UP001185331">
    <property type="component" value="Unassembled WGS sequence"/>
</dbReference>
<name>A0AAE3XBC2_9DEIO</name>
<protein>
    <submittedName>
        <fullName evidence="1">Uncharacterized protein</fullName>
    </submittedName>
</protein>
<gene>
    <name evidence="1" type="ORF">J2Y00_002237</name>
</gene>
<accession>A0AAE3XBC2</accession>
<sequence>MLSAAAQGAAVYRVNTGDKDWPFPAYFVTAPDHFTERDVEYVTRTCVPCVIVYYVRATRLTDRLLDETFMFFEEERVFFDLPEQNVPWRAQLTVTSGTRVSTQMPHAPTLETLTALPCAPYGGRLLTDGTVTVNISDYSPVTDVYAPDDATLAAFVRRHAPPA</sequence>
<proteinExistence type="predicted"/>
<dbReference type="AlphaFoldDB" id="A0AAE3XBC2"/>
<organism evidence="1 2">
    <name type="scientific">Deinococcus soli</name>
    <name type="common">ex Cha et al. 2016</name>
    <dbReference type="NCBI Taxonomy" id="1309411"/>
    <lineage>
        <taxon>Bacteria</taxon>
        <taxon>Thermotogati</taxon>
        <taxon>Deinococcota</taxon>
        <taxon>Deinococci</taxon>
        <taxon>Deinococcales</taxon>
        <taxon>Deinococcaceae</taxon>
        <taxon>Deinococcus</taxon>
    </lineage>
</organism>
<dbReference type="EMBL" id="JAVDQK010000005">
    <property type="protein sequence ID" value="MDR6218640.1"/>
    <property type="molecule type" value="Genomic_DNA"/>
</dbReference>
<reference evidence="1" key="1">
    <citation type="submission" date="2023-07" db="EMBL/GenBank/DDBJ databases">
        <title>Sorghum-associated microbial communities from plants grown in Nebraska, USA.</title>
        <authorList>
            <person name="Schachtman D."/>
        </authorList>
    </citation>
    <scope>NUCLEOTIDE SEQUENCE</scope>
    <source>
        <strain evidence="1">BE330</strain>
    </source>
</reference>
<evidence type="ECO:0000313" key="1">
    <source>
        <dbReference type="EMBL" id="MDR6218640.1"/>
    </source>
</evidence>